<dbReference type="PANTHER" id="PTHR36223:SF1">
    <property type="entry name" value="TRANSCRIPTION ELONGATION FACTOR EAF N-TERMINAL DOMAIN-CONTAINING PROTEIN"/>
    <property type="match status" value="1"/>
</dbReference>
<dbReference type="STRING" id="1051890.A0A3N4LV54"/>
<evidence type="ECO:0000313" key="4">
    <source>
        <dbReference type="Proteomes" id="UP000267821"/>
    </source>
</evidence>
<dbReference type="EMBL" id="ML121556">
    <property type="protein sequence ID" value="RPB21905.1"/>
    <property type="molecule type" value="Genomic_DNA"/>
</dbReference>
<dbReference type="OrthoDB" id="3364132at2759"/>
<accession>A0A3N4LV54</accession>
<feature type="domain" description="DUF7918" evidence="2">
    <location>
        <begin position="7"/>
        <end position="238"/>
    </location>
</feature>
<evidence type="ECO:0000313" key="3">
    <source>
        <dbReference type="EMBL" id="RPB21905.1"/>
    </source>
</evidence>
<gene>
    <name evidence="3" type="ORF">L211DRAFT_840253</name>
</gene>
<dbReference type="Pfam" id="PF25534">
    <property type="entry name" value="DUF7918"/>
    <property type="match status" value="1"/>
</dbReference>
<sequence>MPELHNIKCTIHTVQGELSEFEDKNPDNTVRQENAANTITRYLNISGTAGQRFWVQVEIQSGFTWEKRFNRLTPDYMIDGIKLKPCGSCRISQSHIQYHGPNFTKKVNGQITGFTSNMFFKELKFVDHEVNDINTLSDQKINELGRIEVILRRAFSNRRHGDIVTRDPMYKSLENVHEKAFKGRSTSHSVHLDGERPAALLRTTNLSFIDTKEDPYVKFVFLYHTHESLQNLGVIPRSGSPVIEIQQTPGQLKQEIERLASQLSHKKATLKRQIGEADVESNDTIKKEKGASSRSSASRKIKAAKVEIVDLTNEN</sequence>
<feature type="region of interest" description="Disordered" evidence="1">
    <location>
        <begin position="274"/>
        <end position="300"/>
    </location>
</feature>
<keyword evidence="4" id="KW-1185">Reference proteome</keyword>
<dbReference type="Proteomes" id="UP000267821">
    <property type="component" value="Unassembled WGS sequence"/>
</dbReference>
<reference evidence="3 4" key="1">
    <citation type="journal article" date="2018" name="Nat. Ecol. Evol.">
        <title>Pezizomycetes genomes reveal the molecular basis of ectomycorrhizal truffle lifestyle.</title>
        <authorList>
            <person name="Murat C."/>
            <person name="Payen T."/>
            <person name="Noel B."/>
            <person name="Kuo A."/>
            <person name="Morin E."/>
            <person name="Chen J."/>
            <person name="Kohler A."/>
            <person name="Krizsan K."/>
            <person name="Balestrini R."/>
            <person name="Da Silva C."/>
            <person name="Montanini B."/>
            <person name="Hainaut M."/>
            <person name="Levati E."/>
            <person name="Barry K.W."/>
            <person name="Belfiori B."/>
            <person name="Cichocki N."/>
            <person name="Clum A."/>
            <person name="Dockter R.B."/>
            <person name="Fauchery L."/>
            <person name="Guy J."/>
            <person name="Iotti M."/>
            <person name="Le Tacon F."/>
            <person name="Lindquist E.A."/>
            <person name="Lipzen A."/>
            <person name="Malagnac F."/>
            <person name="Mello A."/>
            <person name="Molinier V."/>
            <person name="Miyauchi S."/>
            <person name="Poulain J."/>
            <person name="Riccioni C."/>
            <person name="Rubini A."/>
            <person name="Sitrit Y."/>
            <person name="Splivallo R."/>
            <person name="Traeger S."/>
            <person name="Wang M."/>
            <person name="Zifcakova L."/>
            <person name="Wipf D."/>
            <person name="Zambonelli A."/>
            <person name="Paolocci F."/>
            <person name="Nowrousian M."/>
            <person name="Ottonello S."/>
            <person name="Baldrian P."/>
            <person name="Spatafora J.W."/>
            <person name="Henrissat B."/>
            <person name="Nagy L.G."/>
            <person name="Aury J.M."/>
            <person name="Wincker P."/>
            <person name="Grigoriev I.V."/>
            <person name="Bonfante P."/>
            <person name="Martin F.M."/>
        </authorList>
    </citation>
    <scope>NUCLEOTIDE SEQUENCE [LARGE SCALE GENOMIC DNA]</scope>
    <source>
        <strain evidence="3 4">ATCC MYA-4762</strain>
    </source>
</reference>
<proteinExistence type="predicted"/>
<dbReference type="PANTHER" id="PTHR36223">
    <property type="entry name" value="BETA-LACTAMASE-TYPE TRANSPEPTIDASE FOLD DOMAIN CONTAINING PROTEIN"/>
    <property type="match status" value="1"/>
</dbReference>
<organism evidence="3 4">
    <name type="scientific">Terfezia boudieri ATCC MYA-4762</name>
    <dbReference type="NCBI Taxonomy" id="1051890"/>
    <lineage>
        <taxon>Eukaryota</taxon>
        <taxon>Fungi</taxon>
        <taxon>Dikarya</taxon>
        <taxon>Ascomycota</taxon>
        <taxon>Pezizomycotina</taxon>
        <taxon>Pezizomycetes</taxon>
        <taxon>Pezizales</taxon>
        <taxon>Pezizaceae</taxon>
        <taxon>Terfezia</taxon>
    </lineage>
</organism>
<evidence type="ECO:0000259" key="2">
    <source>
        <dbReference type="Pfam" id="PF25534"/>
    </source>
</evidence>
<dbReference type="AlphaFoldDB" id="A0A3N4LV54"/>
<protein>
    <recommendedName>
        <fullName evidence="2">DUF7918 domain-containing protein</fullName>
    </recommendedName>
</protein>
<evidence type="ECO:0000256" key="1">
    <source>
        <dbReference type="SAM" id="MobiDB-lite"/>
    </source>
</evidence>
<dbReference type="InParanoid" id="A0A3N4LV54"/>
<dbReference type="InterPro" id="IPR057678">
    <property type="entry name" value="DUF7918"/>
</dbReference>
<name>A0A3N4LV54_9PEZI</name>